<gene>
    <name evidence="1" type="ORF">SAMN05192574_103595</name>
</gene>
<sequence>MPAYLTGVLPGSSLSTDYNWRSNLIIILPNTIFFGFTFHNSKTPIMPGAEEIVIHGTE</sequence>
<dbReference type="Proteomes" id="UP000198942">
    <property type="component" value="Unassembled WGS sequence"/>
</dbReference>
<dbReference type="AlphaFoldDB" id="A0A1H8HQ77"/>
<name>A0A1H8HQ77_9SPHI</name>
<keyword evidence="2" id="KW-1185">Reference proteome</keyword>
<reference evidence="2" key="1">
    <citation type="submission" date="2016-10" db="EMBL/GenBank/DDBJ databases">
        <authorList>
            <person name="Varghese N."/>
            <person name="Submissions S."/>
        </authorList>
    </citation>
    <scope>NUCLEOTIDE SEQUENCE [LARGE SCALE GENOMIC DNA]</scope>
    <source>
        <strain evidence="2">Gh-48</strain>
    </source>
</reference>
<organism evidence="1 2">
    <name type="scientific">Mucilaginibacter gossypiicola</name>
    <dbReference type="NCBI Taxonomy" id="551995"/>
    <lineage>
        <taxon>Bacteria</taxon>
        <taxon>Pseudomonadati</taxon>
        <taxon>Bacteroidota</taxon>
        <taxon>Sphingobacteriia</taxon>
        <taxon>Sphingobacteriales</taxon>
        <taxon>Sphingobacteriaceae</taxon>
        <taxon>Mucilaginibacter</taxon>
    </lineage>
</organism>
<evidence type="ECO:0000313" key="2">
    <source>
        <dbReference type="Proteomes" id="UP000198942"/>
    </source>
</evidence>
<proteinExistence type="predicted"/>
<evidence type="ECO:0000313" key="1">
    <source>
        <dbReference type="EMBL" id="SEN58342.1"/>
    </source>
</evidence>
<dbReference type="STRING" id="551995.SAMN05192574_103595"/>
<dbReference type="EMBL" id="FOCL01000003">
    <property type="protein sequence ID" value="SEN58342.1"/>
    <property type="molecule type" value="Genomic_DNA"/>
</dbReference>
<accession>A0A1H8HQ77</accession>
<protein>
    <submittedName>
        <fullName evidence="1">Uncharacterized protein</fullName>
    </submittedName>
</protein>